<dbReference type="AlphaFoldDB" id="A0A8H6HLD2"/>
<evidence type="ECO:0000256" key="3">
    <source>
        <dbReference type="ARBA" id="ARBA00022989"/>
    </source>
</evidence>
<dbReference type="SUPFAM" id="SSF103481">
    <property type="entry name" value="Multidrug resistance efflux transporter EmrE"/>
    <property type="match status" value="2"/>
</dbReference>
<feature type="transmembrane region" description="Helical" evidence="5">
    <location>
        <begin position="132"/>
        <end position="151"/>
    </location>
</feature>
<dbReference type="EMBL" id="JACGCI010000066">
    <property type="protein sequence ID" value="KAF6749143.1"/>
    <property type="molecule type" value="Genomic_DNA"/>
</dbReference>
<feature type="transmembrane region" description="Helical" evidence="5">
    <location>
        <begin position="36"/>
        <end position="54"/>
    </location>
</feature>
<dbReference type="PANTHER" id="PTHR22911">
    <property type="entry name" value="ACYL-MALONYL CONDENSING ENZYME-RELATED"/>
    <property type="match status" value="1"/>
</dbReference>
<keyword evidence="8" id="KW-1185">Reference proteome</keyword>
<dbReference type="PANTHER" id="PTHR22911:SF6">
    <property type="entry name" value="SOLUTE CARRIER FAMILY 35 MEMBER G1"/>
    <property type="match status" value="1"/>
</dbReference>
<evidence type="ECO:0000259" key="6">
    <source>
        <dbReference type="Pfam" id="PF00892"/>
    </source>
</evidence>
<dbReference type="InterPro" id="IPR000620">
    <property type="entry name" value="EamA_dom"/>
</dbReference>
<comment type="caution">
    <text evidence="7">The sequence shown here is derived from an EMBL/GenBank/DDBJ whole genome shotgun (WGS) entry which is preliminary data.</text>
</comment>
<evidence type="ECO:0000313" key="8">
    <source>
        <dbReference type="Proteomes" id="UP000521943"/>
    </source>
</evidence>
<comment type="subcellular location">
    <subcellularLocation>
        <location evidence="1">Membrane</location>
        <topology evidence="1">Multi-pass membrane protein</topology>
    </subcellularLocation>
</comment>
<feature type="transmembrane region" description="Helical" evidence="5">
    <location>
        <begin position="99"/>
        <end position="120"/>
    </location>
</feature>
<accession>A0A8H6HLD2</accession>
<feature type="transmembrane region" description="Helical" evidence="5">
    <location>
        <begin position="230"/>
        <end position="249"/>
    </location>
</feature>
<evidence type="ECO:0000256" key="5">
    <source>
        <dbReference type="SAM" id="Phobius"/>
    </source>
</evidence>
<organism evidence="7 8">
    <name type="scientific">Ephemerocybe angulata</name>
    <dbReference type="NCBI Taxonomy" id="980116"/>
    <lineage>
        <taxon>Eukaryota</taxon>
        <taxon>Fungi</taxon>
        <taxon>Dikarya</taxon>
        <taxon>Basidiomycota</taxon>
        <taxon>Agaricomycotina</taxon>
        <taxon>Agaricomycetes</taxon>
        <taxon>Agaricomycetidae</taxon>
        <taxon>Agaricales</taxon>
        <taxon>Agaricineae</taxon>
        <taxon>Psathyrellaceae</taxon>
        <taxon>Ephemerocybe</taxon>
    </lineage>
</organism>
<feature type="transmembrane region" description="Helical" evidence="5">
    <location>
        <begin position="316"/>
        <end position="334"/>
    </location>
</feature>
<keyword evidence="2 5" id="KW-0812">Transmembrane</keyword>
<evidence type="ECO:0000256" key="4">
    <source>
        <dbReference type="ARBA" id="ARBA00023136"/>
    </source>
</evidence>
<feature type="domain" description="EamA" evidence="6">
    <location>
        <begin position="35"/>
        <end position="172"/>
    </location>
</feature>
<feature type="transmembrane region" description="Helical" evidence="5">
    <location>
        <begin position="66"/>
        <end position="87"/>
    </location>
</feature>
<sequence>MDDPNIPEQELWPPKKASRIHQAWAAMKTALEGNTGLLLVAASQAFFSLMNVSVKTLNSIDPPVSALQLIFVRMSITWFCCTGYMIAAKVPNPILGPKGVRLLLVFRGFTGFISLFGIYYSLQYLSLSDATVLTFLAPLCTAVAGAVLLGEKFSLKQAAAAVISLIGVVLIARPASLFGGLDEGSPLEVLLPEVDGILTAKHVALIGVLGATGAYTTLTAIGKRAHPLHALTSFSVQSVIATSVAMLVTKQPIVIPARAEWLAMFVMIGIFGFFAQILLTMGLQRESASRGSMAIYTQIVFATIFERVFFNVVPTILSGIGTLLIVASAIYVAVSSD</sequence>
<feature type="domain" description="EamA" evidence="6">
    <location>
        <begin position="205"/>
        <end position="332"/>
    </location>
</feature>
<gene>
    <name evidence="7" type="ORF">DFP72DRAFT_819574</name>
</gene>
<keyword evidence="4 5" id="KW-0472">Membrane</keyword>
<dbReference type="Pfam" id="PF00892">
    <property type="entry name" value="EamA"/>
    <property type="match status" value="2"/>
</dbReference>
<protein>
    <submittedName>
        <fullName evidence="7">Drug/metabolite transporter superfamily</fullName>
    </submittedName>
</protein>
<dbReference type="GO" id="GO:0016020">
    <property type="term" value="C:membrane"/>
    <property type="evidence" value="ECO:0007669"/>
    <property type="project" value="UniProtKB-SubCell"/>
</dbReference>
<proteinExistence type="predicted"/>
<evidence type="ECO:0000256" key="1">
    <source>
        <dbReference type="ARBA" id="ARBA00004141"/>
    </source>
</evidence>
<evidence type="ECO:0000256" key="2">
    <source>
        <dbReference type="ARBA" id="ARBA00022692"/>
    </source>
</evidence>
<evidence type="ECO:0000313" key="7">
    <source>
        <dbReference type="EMBL" id="KAF6749143.1"/>
    </source>
</evidence>
<feature type="transmembrane region" description="Helical" evidence="5">
    <location>
        <begin position="198"/>
        <end position="218"/>
    </location>
</feature>
<dbReference type="OrthoDB" id="306876at2759"/>
<dbReference type="Proteomes" id="UP000521943">
    <property type="component" value="Unassembled WGS sequence"/>
</dbReference>
<reference evidence="7 8" key="1">
    <citation type="submission" date="2020-07" db="EMBL/GenBank/DDBJ databases">
        <title>Comparative genomics of pyrophilous fungi reveals a link between fire events and developmental genes.</title>
        <authorList>
            <consortium name="DOE Joint Genome Institute"/>
            <person name="Steindorff A.S."/>
            <person name="Carver A."/>
            <person name="Calhoun S."/>
            <person name="Stillman K."/>
            <person name="Liu H."/>
            <person name="Lipzen A."/>
            <person name="Pangilinan J."/>
            <person name="Labutti K."/>
            <person name="Bruns T.D."/>
            <person name="Grigoriev I.V."/>
        </authorList>
    </citation>
    <scope>NUCLEOTIDE SEQUENCE [LARGE SCALE GENOMIC DNA]</scope>
    <source>
        <strain evidence="7 8">CBS 144469</strain>
    </source>
</reference>
<feature type="transmembrane region" description="Helical" evidence="5">
    <location>
        <begin position="261"/>
        <end position="281"/>
    </location>
</feature>
<keyword evidence="3 5" id="KW-1133">Transmembrane helix</keyword>
<name>A0A8H6HLD2_9AGAR</name>
<dbReference type="InterPro" id="IPR037185">
    <property type="entry name" value="EmrE-like"/>
</dbReference>
<feature type="transmembrane region" description="Helical" evidence="5">
    <location>
        <begin position="158"/>
        <end position="178"/>
    </location>
</feature>